<evidence type="ECO:0000313" key="2">
    <source>
        <dbReference type="Proteomes" id="UP001589753"/>
    </source>
</evidence>
<reference evidence="1 2" key="1">
    <citation type="submission" date="2024-09" db="EMBL/GenBank/DDBJ databases">
        <authorList>
            <person name="Sun Q."/>
            <person name="Mori K."/>
        </authorList>
    </citation>
    <scope>NUCLEOTIDE SEQUENCE [LARGE SCALE GENOMIC DNA]</scope>
    <source>
        <strain evidence="1 2">JCM 9767</strain>
    </source>
</reference>
<accession>A0ABV5LLY0</accession>
<dbReference type="RefSeq" id="WP_380957704.1">
    <property type="nucleotide sequence ID" value="NZ_JBHMDI010000251.1"/>
</dbReference>
<comment type="caution">
    <text evidence="1">The sequence shown here is derived from an EMBL/GenBank/DDBJ whole genome shotgun (WGS) entry which is preliminary data.</text>
</comment>
<organism evidence="1 2">
    <name type="scientific">Streptomyces heliomycini</name>
    <dbReference type="NCBI Taxonomy" id="284032"/>
    <lineage>
        <taxon>Bacteria</taxon>
        <taxon>Bacillati</taxon>
        <taxon>Actinomycetota</taxon>
        <taxon>Actinomycetes</taxon>
        <taxon>Kitasatosporales</taxon>
        <taxon>Streptomycetaceae</taxon>
        <taxon>Streptomyces</taxon>
    </lineage>
</organism>
<name>A0ABV5LLY0_9ACTN</name>
<protein>
    <submittedName>
        <fullName evidence="1">Uncharacterized protein</fullName>
    </submittedName>
</protein>
<keyword evidence="2" id="KW-1185">Reference proteome</keyword>
<dbReference type="Proteomes" id="UP001589753">
    <property type="component" value="Unassembled WGS sequence"/>
</dbReference>
<dbReference type="EMBL" id="JBHMDI010000251">
    <property type="protein sequence ID" value="MFB9352917.1"/>
    <property type="molecule type" value="Genomic_DNA"/>
</dbReference>
<evidence type="ECO:0000313" key="1">
    <source>
        <dbReference type="EMBL" id="MFB9352917.1"/>
    </source>
</evidence>
<proteinExistence type="predicted"/>
<gene>
    <name evidence="1" type="ORF">ACFFUA_36935</name>
</gene>
<sequence>MVSKRLLGSLGVGGPTVADGLAGGVVGGMVAAEVVDEVGDFFEGEEEEE</sequence>